<name>A0A0H5Q3U3_NEIMI</name>
<organism evidence="1 2">
    <name type="scientific">Neisseria meningitidis serogroup B</name>
    <dbReference type="NCBI Taxonomy" id="491"/>
    <lineage>
        <taxon>Bacteria</taxon>
        <taxon>Pseudomonadati</taxon>
        <taxon>Pseudomonadota</taxon>
        <taxon>Betaproteobacteria</taxon>
        <taxon>Neisseriales</taxon>
        <taxon>Neisseriaceae</taxon>
        <taxon>Neisseria</taxon>
    </lineage>
</organism>
<dbReference type="Proteomes" id="UP000182715">
    <property type="component" value="Unassembled WGS sequence"/>
</dbReference>
<feature type="non-terminal residue" evidence="1">
    <location>
        <position position="1"/>
    </location>
</feature>
<reference evidence="1 2" key="1">
    <citation type="submission" date="2014-11" db="EMBL/GenBank/DDBJ databases">
        <authorList>
            <person name="Diene M.Seydina."/>
        </authorList>
    </citation>
    <scope>NUCLEOTIDE SEQUENCE [LARGE SCALE GENOMIC DNA]</scope>
    <source>
        <strain evidence="1 2">Neisseria meningitidis CHUV</strain>
    </source>
</reference>
<dbReference type="AlphaFoldDB" id="A0A0H5Q3U3"/>
<accession>A0A0H5Q3U3</accession>
<sequence length="45" mass="5540">VILDDWFPSDEDKQSVYDLLNQIEPHLNTQEWENLQLWKRKNPIM</sequence>
<evidence type="ECO:0000313" key="1">
    <source>
        <dbReference type="EMBL" id="CRY90754.1"/>
    </source>
</evidence>
<evidence type="ECO:0000313" key="2">
    <source>
        <dbReference type="Proteomes" id="UP000182715"/>
    </source>
</evidence>
<protein>
    <submittedName>
        <fullName evidence="1">Uncharacterized protein</fullName>
    </submittedName>
</protein>
<proteinExistence type="predicted"/>
<dbReference type="EMBL" id="CVTF01000008">
    <property type="protein sequence ID" value="CRY90754.1"/>
    <property type="molecule type" value="Genomic_DNA"/>
</dbReference>